<keyword evidence="1" id="KW-0472">Membrane</keyword>
<evidence type="ECO:0000313" key="3">
    <source>
        <dbReference type="Proteomes" id="UP000004259"/>
    </source>
</evidence>
<dbReference type="EMBL" id="ADKM02000130">
    <property type="protein sequence ID" value="EGC01493.1"/>
    <property type="molecule type" value="Genomic_DNA"/>
</dbReference>
<gene>
    <name evidence="2" type="ORF">CUS_7615</name>
</gene>
<keyword evidence="1" id="KW-1133">Transmembrane helix</keyword>
<dbReference type="RefSeq" id="WP_002853106.1">
    <property type="nucleotide sequence ID" value="NZ_ADKM02000130.1"/>
</dbReference>
<keyword evidence="1" id="KW-0812">Transmembrane</keyword>
<dbReference type="OrthoDB" id="1823079at2"/>
<dbReference type="Proteomes" id="UP000004259">
    <property type="component" value="Unassembled WGS sequence"/>
</dbReference>
<reference evidence="2 3" key="1">
    <citation type="submission" date="2011-02" db="EMBL/GenBank/DDBJ databases">
        <authorList>
            <person name="Nelson K.E."/>
            <person name="Sutton G."/>
            <person name="Torralba M."/>
            <person name="Durkin S."/>
            <person name="Harkins D."/>
            <person name="Montgomery R."/>
            <person name="Ziemer C."/>
            <person name="Klaassens E."/>
            <person name="Ocuiv P."/>
            <person name="Morrison M."/>
        </authorList>
    </citation>
    <scope>NUCLEOTIDE SEQUENCE [LARGE SCALE GENOMIC DNA]</scope>
    <source>
        <strain evidence="2 3">8</strain>
    </source>
</reference>
<name>E9SH87_RUMAL</name>
<keyword evidence="3" id="KW-1185">Reference proteome</keyword>
<feature type="transmembrane region" description="Helical" evidence="1">
    <location>
        <begin position="55"/>
        <end position="83"/>
    </location>
</feature>
<dbReference type="STRING" id="246199.CUS_7615"/>
<feature type="transmembrane region" description="Helical" evidence="1">
    <location>
        <begin position="12"/>
        <end position="35"/>
    </location>
</feature>
<dbReference type="AlphaFoldDB" id="E9SH87"/>
<protein>
    <submittedName>
        <fullName evidence="2">Uncharacterized protein</fullName>
    </submittedName>
</protein>
<proteinExistence type="predicted"/>
<comment type="caution">
    <text evidence="2">The sequence shown here is derived from an EMBL/GenBank/DDBJ whole genome shotgun (WGS) entry which is preliminary data.</text>
</comment>
<sequence length="97" mass="10916">MKINIAIVFKVIFLLTLCYYLVWILFGVKCAFTGIDSGWVAPALSSGEKDFGLDGFSSGIGVGIFFTFTYAWFVPLYQVIYLITCGMVKLKKRIRHS</sequence>
<accession>E9SH87</accession>
<evidence type="ECO:0000313" key="2">
    <source>
        <dbReference type="EMBL" id="EGC01493.1"/>
    </source>
</evidence>
<organism evidence="2 3">
    <name type="scientific">Ruminococcus albus 8</name>
    <dbReference type="NCBI Taxonomy" id="246199"/>
    <lineage>
        <taxon>Bacteria</taxon>
        <taxon>Bacillati</taxon>
        <taxon>Bacillota</taxon>
        <taxon>Clostridia</taxon>
        <taxon>Eubacteriales</taxon>
        <taxon>Oscillospiraceae</taxon>
        <taxon>Ruminococcus</taxon>
    </lineage>
</organism>
<evidence type="ECO:0000256" key="1">
    <source>
        <dbReference type="SAM" id="Phobius"/>
    </source>
</evidence>